<accession>A0A6S8U802</accession>
<organism evidence="5">
    <name type="scientific">Chaetoceros debilis</name>
    <dbReference type="NCBI Taxonomy" id="122233"/>
    <lineage>
        <taxon>Eukaryota</taxon>
        <taxon>Sar</taxon>
        <taxon>Stramenopiles</taxon>
        <taxon>Ochrophyta</taxon>
        <taxon>Bacillariophyta</taxon>
        <taxon>Coscinodiscophyceae</taxon>
        <taxon>Chaetocerotophycidae</taxon>
        <taxon>Chaetocerotales</taxon>
        <taxon>Chaetocerotaceae</taxon>
        <taxon>Chaetoceros</taxon>
    </lineage>
</organism>
<feature type="coiled-coil region" evidence="1">
    <location>
        <begin position="98"/>
        <end position="132"/>
    </location>
</feature>
<dbReference type="AlphaFoldDB" id="A0A6S8U802"/>
<feature type="region of interest" description="Disordered" evidence="2">
    <location>
        <begin position="179"/>
        <end position="245"/>
    </location>
</feature>
<protein>
    <submittedName>
        <fullName evidence="5">Uncharacterized protein</fullName>
    </submittedName>
</protein>
<evidence type="ECO:0000313" key="5">
    <source>
        <dbReference type="EMBL" id="CAE0465040.1"/>
    </source>
</evidence>
<feature type="signal peptide" evidence="3">
    <location>
        <begin position="1"/>
        <end position="27"/>
    </location>
</feature>
<name>A0A6S8U802_9STRA</name>
<feature type="compositionally biased region" description="Basic and acidic residues" evidence="2">
    <location>
        <begin position="67"/>
        <end position="76"/>
    </location>
</feature>
<evidence type="ECO:0000256" key="2">
    <source>
        <dbReference type="SAM" id="MobiDB-lite"/>
    </source>
</evidence>
<sequence length="273" mass="29545">MKSLALVISTLIFLQLFFTSAPASVSAWTVVAITRKNNVGTTSMTLDATTASNPNTSTGDSDNDGDGNEHENERKKNSNAAAAKAMTDYMGRSHAEKLRALKALEIQKNAEIKELKEDIEQASELTKKLQAYQSFMSDYIVNAQMEKARAVKEAESAMTQKYEAKLKLQRLPVPVLVQESKSPSSAARDDKTHTRVSLPASVSVPVPPVPVPVPVPSTKKERKTEVSSSSNGEKTITTPAPPTNAYGMNDYGPMPLTNIDNSVNGSLPLCVYE</sequence>
<evidence type="ECO:0000313" key="4">
    <source>
        <dbReference type="EMBL" id="CAE0465038.1"/>
    </source>
</evidence>
<feature type="chain" id="PRO_5036191423" evidence="3">
    <location>
        <begin position="28"/>
        <end position="273"/>
    </location>
</feature>
<evidence type="ECO:0000256" key="1">
    <source>
        <dbReference type="SAM" id="Coils"/>
    </source>
</evidence>
<feature type="compositionally biased region" description="Pro residues" evidence="2">
    <location>
        <begin position="205"/>
        <end position="215"/>
    </location>
</feature>
<dbReference type="EMBL" id="HBIO01012710">
    <property type="protein sequence ID" value="CAE0465040.1"/>
    <property type="molecule type" value="Transcribed_RNA"/>
</dbReference>
<reference evidence="5" key="1">
    <citation type="submission" date="2021-01" db="EMBL/GenBank/DDBJ databases">
        <authorList>
            <person name="Corre E."/>
            <person name="Pelletier E."/>
            <person name="Niang G."/>
            <person name="Scheremetjew M."/>
            <person name="Finn R."/>
            <person name="Kale V."/>
            <person name="Holt S."/>
            <person name="Cochrane G."/>
            <person name="Meng A."/>
            <person name="Brown T."/>
            <person name="Cohen L."/>
        </authorList>
    </citation>
    <scope>NUCLEOTIDE SEQUENCE</scope>
    <source>
        <strain evidence="5">MM31A-1</strain>
    </source>
</reference>
<feature type="compositionally biased region" description="Polar residues" evidence="2">
    <location>
        <begin position="226"/>
        <end position="238"/>
    </location>
</feature>
<feature type="compositionally biased region" description="Polar residues" evidence="2">
    <location>
        <begin position="44"/>
        <end position="54"/>
    </location>
</feature>
<keyword evidence="3" id="KW-0732">Signal</keyword>
<feature type="region of interest" description="Disordered" evidence="2">
    <location>
        <begin position="44"/>
        <end position="81"/>
    </location>
</feature>
<dbReference type="EMBL" id="HBIO01012708">
    <property type="protein sequence ID" value="CAE0465038.1"/>
    <property type="molecule type" value="Transcribed_RNA"/>
</dbReference>
<keyword evidence="1" id="KW-0175">Coiled coil</keyword>
<proteinExistence type="predicted"/>
<gene>
    <name evidence="4" type="ORF">CDEB00056_LOCUS9879</name>
    <name evidence="5" type="ORF">CDEB00056_LOCUS9881</name>
</gene>
<evidence type="ECO:0000256" key="3">
    <source>
        <dbReference type="SAM" id="SignalP"/>
    </source>
</evidence>